<keyword evidence="3" id="KW-1185">Reference proteome</keyword>
<feature type="domain" description="hAT-like transposase RNase-H fold" evidence="1">
    <location>
        <begin position="112"/>
        <end position="176"/>
    </location>
</feature>
<dbReference type="InterPro" id="IPR012337">
    <property type="entry name" value="RNaseH-like_sf"/>
</dbReference>
<gene>
    <name evidence="2" type="ORF">U9M48_025090</name>
</gene>
<accession>A0AAQ3TSU4</accession>
<dbReference type="GO" id="GO:0003677">
    <property type="term" value="F:DNA binding"/>
    <property type="evidence" value="ECO:0007669"/>
    <property type="project" value="InterPro"/>
</dbReference>
<dbReference type="EMBL" id="CP144749">
    <property type="protein sequence ID" value="WVZ77195.1"/>
    <property type="molecule type" value="Genomic_DNA"/>
</dbReference>
<evidence type="ECO:0000259" key="1">
    <source>
        <dbReference type="Pfam" id="PF14372"/>
    </source>
</evidence>
<evidence type="ECO:0000313" key="2">
    <source>
        <dbReference type="EMBL" id="WVZ77195.1"/>
    </source>
</evidence>
<sequence>MKNDYALEMLEHHITKNIKDNENKPTYLVRVRKHGNKDSRNWFNKPAYLVRNTPLLILSQALKYRRVFEFLRQVDPQYTHLPSHDEWKMAKKLCSMLQPFYDATKMDSGSKVNKVLEKQSSSSNSVISAMICIQVILDPWFKLQFLEFCLNEWFGEEAFNYLYEVKKTFLNLFVEYCSEYDPIQEKAHTVGALIYLQDWIRSDGRGSCARRP</sequence>
<dbReference type="InterPro" id="IPR025525">
    <property type="entry name" value="hAT-like_transposase_RNase-H"/>
</dbReference>
<dbReference type="Proteomes" id="UP001341281">
    <property type="component" value="Chromosome 05"/>
</dbReference>
<name>A0AAQ3TSU4_PASNO</name>
<evidence type="ECO:0000313" key="3">
    <source>
        <dbReference type="Proteomes" id="UP001341281"/>
    </source>
</evidence>
<dbReference type="AlphaFoldDB" id="A0AAQ3TSU4"/>
<dbReference type="SUPFAM" id="SSF53098">
    <property type="entry name" value="Ribonuclease H-like"/>
    <property type="match status" value="1"/>
</dbReference>
<dbReference type="PANTHER" id="PTHR23272">
    <property type="entry name" value="BED FINGER-RELATED"/>
    <property type="match status" value="1"/>
</dbReference>
<organism evidence="2 3">
    <name type="scientific">Paspalum notatum var. saurae</name>
    <dbReference type="NCBI Taxonomy" id="547442"/>
    <lineage>
        <taxon>Eukaryota</taxon>
        <taxon>Viridiplantae</taxon>
        <taxon>Streptophyta</taxon>
        <taxon>Embryophyta</taxon>
        <taxon>Tracheophyta</taxon>
        <taxon>Spermatophyta</taxon>
        <taxon>Magnoliopsida</taxon>
        <taxon>Liliopsida</taxon>
        <taxon>Poales</taxon>
        <taxon>Poaceae</taxon>
        <taxon>PACMAD clade</taxon>
        <taxon>Panicoideae</taxon>
        <taxon>Andropogonodae</taxon>
        <taxon>Paspaleae</taxon>
        <taxon>Paspalinae</taxon>
        <taxon>Paspalum</taxon>
    </lineage>
</organism>
<dbReference type="PANTHER" id="PTHR23272:SF161">
    <property type="entry name" value="ZINC FINGER BED DOMAIN-CONTAINING PROTEIN RICESLEEPER 1-LIKE"/>
    <property type="match status" value="1"/>
</dbReference>
<dbReference type="Pfam" id="PF14372">
    <property type="entry name" value="hAT-like_RNase-H"/>
    <property type="match status" value="1"/>
</dbReference>
<reference evidence="2 3" key="1">
    <citation type="submission" date="2024-02" db="EMBL/GenBank/DDBJ databases">
        <title>High-quality chromosome-scale genome assembly of Pensacola bahiagrass (Paspalum notatum Flugge var. saurae).</title>
        <authorList>
            <person name="Vega J.M."/>
            <person name="Podio M."/>
            <person name="Orjuela J."/>
            <person name="Siena L.A."/>
            <person name="Pessino S.C."/>
            <person name="Combes M.C."/>
            <person name="Mariac C."/>
            <person name="Albertini E."/>
            <person name="Pupilli F."/>
            <person name="Ortiz J.P.A."/>
            <person name="Leblanc O."/>
        </authorList>
    </citation>
    <scope>NUCLEOTIDE SEQUENCE [LARGE SCALE GENOMIC DNA]</scope>
    <source>
        <strain evidence="2">R1</strain>
        <tissue evidence="2">Leaf</tissue>
    </source>
</reference>
<protein>
    <recommendedName>
        <fullName evidence="1">hAT-like transposase RNase-H fold domain-containing protein</fullName>
    </recommendedName>
</protein>
<proteinExistence type="predicted"/>